<protein>
    <submittedName>
        <fullName evidence="1">Type IV secretory pathway VirB3-like protein</fullName>
    </submittedName>
</protein>
<gene>
    <name evidence="1" type="ORF">HDF13_004423</name>
</gene>
<name>A0ACC5P589_9BACT</name>
<evidence type="ECO:0000313" key="2">
    <source>
        <dbReference type="Proteomes" id="UP000569005"/>
    </source>
</evidence>
<organism evidence="1 2">
    <name type="scientific">Tunturiibacter gelidiferens</name>
    <dbReference type="NCBI Taxonomy" id="3069689"/>
    <lineage>
        <taxon>Bacteria</taxon>
        <taxon>Pseudomonadati</taxon>
        <taxon>Acidobacteriota</taxon>
        <taxon>Terriglobia</taxon>
        <taxon>Terriglobales</taxon>
        <taxon>Acidobacteriaceae</taxon>
        <taxon>Tunturiibacter</taxon>
    </lineage>
</organism>
<evidence type="ECO:0000313" key="1">
    <source>
        <dbReference type="EMBL" id="MBB5342034.1"/>
    </source>
</evidence>
<dbReference type="EMBL" id="JACHEA010000003">
    <property type="protein sequence ID" value="MBB5342034.1"/>
    <property type="molecule type" value="Genomic_DNA"/>
</dbReference>
<dbReference type="Proteomes" id="UP000569005">
    <property type="component" value="Unassembled WGS sequence"/>
</dbReference>
<comment type="caution">
    <text evidence="1">The sequence shown here is derived from an EMBL/GenBank/DDBJ whole genome shotgun (WGS) entry which is preliminary data.</text>
</comment>
<proteinExistence type="predicted"/>
<sequence length="88" mass="10075">MTKRGEPLPINQAMNRSRTKAGLELTTWMVIVFVSITVFLVGFRILALISFPVLVAAAGLTVRKHPKMFELWGHSLFQKPYYDPRKEN</sequence>
<accession>A0ACC5P589</accession>
<keyword evidence="2" id="KW-1185">Reference proteome</keyword>
<reference evidence="1" key="1">
    <citation type="submission" date="2020-08" db="EMBL/GenBank/DDBJ databases">
        <title>Genomic Encyclopedia of Type Strains, Phase IV (KMG-V): Genome sequencing to study the core and pangenomes of soil and plant-associated prokaryotes.</title>
        <authorList>
            <person name="Whitman W."/>
        </authorList>
    </citation>
    <scope>NUCLEOTIDE SEQUENCE</scope>
    <source>
        <strain evidence="1">M8UP15</strain>
    </source>
</reference>